<sequence length="449" mass="49328">MTHGRGITDSTLTKWVHALPQYIPLCDALEKFTGVHTATSEQHKDLRSSTQATDMKDYSVSIQWLQAHPPFAGYQPDRLVSISTGVVADTSANCDNAVQIGHAAASKITGKKFTEITLHRSDKVKTMGDHSSISVRGQHTEMNSTLFFNRITCVLNTSSEMEQFMSYELAPQPPSLFHDGAMRKPAKSALVSSLATASTYEGVCQCYIAYILKHYYGAGTVTVFDGYRTASTKAAEQLRRAKKSTSSDILFDQNMKTTTTQAAFLANNHNNERLIEMLSGLLNEAGIQMKQAQADTDALIVSTALSLTASGKPVVVVGTDTDLLVMLVTLATVNMDLYMLCCKNPTTLYRVHDIQASIGDTSKYLMVLHAITGCDTVSALYRQGKRKAFSLVHKNKEYDLLNIFINAESTHQQVQEAGESFLLKLYGASSCASLDEFRYIAYNKAVSKM</sequence>
<organism evidence="1 2">
    <name type="scientific">Petrolisthes cinctipes</name>
    <name type="common">Flat porcelain crab</name>
    <dbReference type="NCBI Taxonomy" id="88211"/>
    <lineage>
        <taxon>Eukaryota</taxon>
        <taxon>Metazoa</taxon>
        <taxon>Ecdysozoa</taxon>
        <taxon>Arthropoda</taxon>
        <taxon>Crustacea</taxon>
        <taxon>Multicrustacea</taxon>
        <taxon>Malacostraca</taxon>
        <taxon>Eumalacostraca</taxon>
        <taxon>Eucarida</taxon>
        <taxon>Decapoda</taxon>
        <taxon>Pleocyemata</taxon>
        <taxon>Anomura</taxon>
        <taxon>Galatheoidea</taxon>
        <taxon>Porcellanidae</taxon>
        <taxon>Petrolisthes</taxon>
    </lineage>
</organism>
<evidence type="ECO:0000313" key="1">
    <source>
        <dbReference type="EMBL" id="KAK3894781.1"/>
    </source>
</evidence>
<evidence type="ECO:0000313" key="2">
    <source>
        <dbReference type="Proteomes" id="UP001286313"/>
    </source>
</evidence>
<protein>
    <submittedName>
        <fullName evidence="1">Uncharacterized protein</fullName>
    </submittedName>
</protein>
<comment type="caution">
    <text evidence="1">The sequence shown here is derived from an EMBL/GenBank/DDBJ whole genome shotgun (WGS) entry which is preliminary data.</text>
</comment>
<keyword evidence="2" id="KW-1185">Reference proteome</keyword>
<proteinExistence type="predicted"/>
<dbReference type="PANTHER" id="PTHR46704">
    <property type="entry name" value="CXC DOMAIN-CONTAINING PROTEIN-RELATED"/>
    <property type="match status" value="1"/>
</dbReference>
<dbReference type="AlphaFoldDB" id="A0AAE1GMU3"/>
<accession>A0AAE1GMU3</accession>
<dbReference type="EMBL" id="JAWQEG010000092">
    <property type="protein sequence ID" value="KAK3894781.1"/>
    <property type="molecule type" value="Genomic_DNA"/>
</dbReference>
<dbReference type="Proteomes" id="UP001286313">
    <property type="component" value="Unassembled WGS sequence"/>
</dbReference>
<dbReference type="Gene3D" id="3.40.50.1010">
    <property type="entry name" value="5'-nuclease"/>
    <property type="match status" value="1"/>
</dbReference>
<reference evidence="1" key="1">
    <citation type="submission" date="2023-10" db="EMBL/GenBank/DDBJ databases">
        <title>Genome assemblies of two species of porcelain crab, Petrolisthes cinctipes and Petrolisthes manimaculis (Anomura: Porcellanidae).</title>
        <authorList>
            <person name="Angst P."/>
        </authorList>
    </citation>
    <scope>NUCLEOTIDE SEQUENCE</scope>
    <source>
        <strain evidence="1">PB745_01</strain>
        <tissue evidence="1">Gill</tissue>
    </source>
</reference>
<gene>
    <name evidence="1" type="ORF">Pcinc_001503</name>
</gene>
<dbReference type="PANTHER" id="PTHR46704:SF1">
    <property type="entry name" value="TELOMERE LENGTH REGULATION PROTEIN TEL2 HOMOLOG"/>
    <property type="match status" value="1"/>
</dbReference>
<dbReference type="InterPro" id="IPR029060">
    <property type="entry name" value="PIN-like_dom_sf"/>
</dbReference>
<dbReference type="SUPFAM" id="SSF88723">
    <property type="entry name" value="PIN domain-like"/>
    <property type="match status" value="1"/>
</dbReference>
<name>A0AAE1GMU3_PETCI</name>